<dbReference type="InterPro" id="IPR002035">
    <property type="entry name" value="VWF_A"/>
</dbReference>
<dbReference type="EMBL" id="NHMP01000001">
    <property type="protein sequence ID" value="OXE51109.1"/>
    <property type="molecule type" value="Genomic_DNA"/>
</dbReference>
<dbReference type="Proteomes" id="UP000214610">
    <property type="component" value="Unassembled WGS sequence"/>
</dbReference>
<reference evidence="3" key="1">
    <citation type="submission" date="2017-05" db="EMBL/GenBank/DDBJ databases">
        <title>Improved OligoMM genomes.</title>
        <authorList>
            <person name="Garzetti D."/>
        </authorList>
    </citation>
    <scope>NUCLEOTIDE SEQUENCE [LARGE SCALE GENOMIC DNA]</scope>
    <source>
        <strain evidence="3">YL45</strain>
    </source>
</reference>
<dbReference type="Gene3D" id="3.40.50.410">
    <property type="entry name" value="von Willebrand factor, type A domain"/>
    <property type="match status" value="1"/>
</dbReference>
<accession>A0A227KRH4</accession>
<name>A0A227KRH4_9BURK</name>
<organism evidence="2 3">
    <name type="scientific">Turicimonas muris</name>
    <dbReference type="NCBI Taxonomy" id="1796652"/>
    <lineage>
        <taxon>Bacteria</taxon>
        <taxon>Pseudomonadati</taxon>
        <taxon>Pseudomonadota</taxon>
        <taxon>Betaproteobacteria</taxon>
        <taxon>Burkholderiales</taxon>
        <taxon>Sutterellaceae</taxon>
        <taxon>Turicimonas</taxon>
    </lineage>
</organism>
<dbReference type="RefSeq" id="WP_066591185.1">
    <property type="nucleotide sequence ID" value="NZ_CAJTBZ010000018.1"/>
</dbReference>
<dbReference type="PROSITE" id="PS50234">
    <property type="entry name" value="VWFA"/>
    <property type="match status" value="1"/>
</dbReference>
<dbReference type="GeneID" id="78363316"/>
<dbReference type="AlphaFoldDB" id="A0A227KRH4"/>
<dbReference type="Pfam" id="PF00092">
    <property type="entry name" value="VWA"/>
    <property type="match status" value="1"/>
</dbReference>
<evidence type="ECO:0000259" key="1">
    <source>
        <dbReference type="PROSITE" id="PS50234"/>
    </source>
</evidence>
<proteinExistence type="predicted"/>
<dbReference type="SUPFAM" id="SSF53300">
    <property type="entry name" value="vWA-like"/>
    <property type="match status" value="1"/>
</dbReference>
<keyword evidence="3" id="KW-1185">Reference proteome</keyword>
<evidence type="ECO:0000313" key="3">
    <source>
        <dbReference type="Proteomes" id="UP000214610"/>
    </source>
</evidence>
<dbReference type="InterPro" id="IPR036465">
    <property type="entry name" value="vWFA_dom_sf"/>
</dbReference>
<dbReference type="SMART" id="SM00327">
    <property type="entry name" value="VWA"/>
    <property type="match status" value="1"/>
</dbReference>
<comment type="caution">
    <text evidence="2">The sequence shown here is derived from an EMBL/GenBank/DDBJ whole genome shotgun (WGS) entry which is preliminary data.</text>
</comment>
<gene>
    <name evidence="2" type="ORF">ADH67_02105</name>
</gene>
<protein>
    <recommendedName>
        <fullName evidence="1">VWFA domain-containing protein</fullName>
    </recommendedName>
</protein>
<sequence length="540" mass="60592">MAIDKNFLTLAEIQNSIANFTGVNANKPVNLNFGAEHASTDGNTIHLPNVNPKDAAATTILFGHAVHEIAHVLYSEFECLEDCKAFKPLVNVLEDIRIDKVMADRCPGSYLMRRDLYETFAKLGKLPLAKEEDSPLRLLCLALYWHLVDKVHCFHLENLPIQQTEQVFCKKYGRALFTRLCTMAEPTVNASCTAEIIEIARKILAKFVPAGCPSAPKEIASMGTNPRLSPVEQKFAEKKAEKFLEAAFADCHDLDLGKNCEQLLDSKQCAEDFSSEEPYGFAVWTVKRDEFMSENPGNFLTEARELCGLHSNKLRRFFQAKTLTNSLRGRTGSCIDYPVLSRINVGDSRVFKKENFEIQESAACAVLLDRSGSMTQEMLEKAKLCAYSVAEMFESLEGCVSSCYAFPGLTRKTLLEVKNFNDTCRRTVSRFASVKAFGFTPVVESLNTAAVQLSIRPEAKKIIFIITDGLCPEADKIEKTASLLEKKGFEILCINIGDDVERLFKYQETITEVNQLAPKVFQLLSNYWSKEDQIRRLNLS</sequence>
<evidence type="ECO:0000313" key="2">
    <source>
        <dbReference type="EMBL" id="OXE51109.1"/>
    </source>
</evidence>
<feature type="domain" description="VWFA" evidence="1">
    <location>
        <begin position="456"/>
        <end position="540"/>
    </location>
</feature>